<name>A0A183JNA5_9TREM</name>
<reference evidence="1" key="1">
    <citation type="submission" date="2016-06" db="UniProtKB">
        <authorList>
            <consortium name="WormBaseParasite"/>
        </authorList>
    </citation>
    <scope>IDENTIFICATION</scope>
</reference>
<sequence length="149" mass="16834">LENPLITCTSSASNSIATSSSDATITTTSTTLTTVIPNEQNTSTLNSDANCESMTSITEDIDDRSPNCHSEVKSDTEDVYEFIEANGKKYRRHFQRRVVIERHKVREVFLLVKSRNSYLLFSDILHYRLTDTLVDGVVLNLLTLNFRLI</sequence>
<dbReference type="AlphaFoldDB" id="A0A183JNA5"/>
<evidence type="ECO:0000313" key="1">
    <source>
        <dbReference type="WBParaSite" id="SCUD_0000419101-mRNA-1"/>
    </source>
</evidence>
<dbReference type="WBParaSite" id="SCUD_0000419101-mRNA-1">
    <property type="protein sequence ID" value="SCUD_0000419101-mRNA-1"/>
    <property type="gene ID" value="SCUD_0000419101"/>
</dbReference>
<accession>A0A183JNA5</accession>
<proteinExistence type="predicted"/>
<organism evidence="1">
    <name type="scientific">Schistosoma curassoni</name>
    <dbReference type="NCBI Taxonomy" id="6186"/>
    <lineage>
        <taxon>Eukaryota</taxon>
        <taxon>Metazoa</taxon>
        <taxon>Spiralia</taxon>
        <taxon>Lophotrochozoa</taxon>
        <taxon>Platyhelminthes</taxon>
        <taxon>Trematoda</taxon>
        <taxon>Digenea</taxon>
        <taxon>Strigeidida</taxon>
        <taxon>Schistosomatoidea</taxon>
        <taxon>Schistosomatidae</taxon>
        <taxon>Schistosoma</taxon>
    </lineage>
</organism>
<protein>
    <submittedName>
        <fullName evidence="1">PX domain-containing protein</fullName>
    </submittedName>
</protein>
<dbReference type="STRING" id="6186.A0A183JNA5"/>